<feature type="transmembrane region" description="Helical" evidence="8">
    <location>
        <begin position="361"/>
        <end position="381"/>
    </location>
</feature>
<evidence type="ECO:0000259" key="9">
    <source>
        <dbReference type="PROSITE" id="PS50850"/>
    </source>
</evidence>
<accession>A0ABY6Z2R4</accession>
<name>A0ABY6Z2R4_9BACL</name>
<evidence type="ECO:0000256" key="4">
    <source>
        <dbReference type="ARBA" id="ARBA00022519"/>
    </source>
</evidence>
<evidence type="ECO:0000256" key="6">
    <source>
        <dbReference type="ARBA" id="ARBA00022989"/>
    </source>
</evidence>
<dbReference type="InterPro" id="IPR024989">
    <property type="entry name" value="MFS_assoc_dom"/>
</dbReference>
<dbReference type="InterPro" id="IPR026032">
    <property type="entry name" value="HcaT-like"/>
</dbReference>
<proteinExistence type="predicted"/>
<feature type="transmembrane region" description="Helical" evidence="8">
    <location>
        <begin position="96"/>
        <end position="120"/>
    </location>
</feature>
<evidence type="ECO:0000313" key="10">
    <source>
        <dbReference type="EMBL" id="WAH37189.1"/>
    </source>
</evidence>
<feature type="transmembrane region" description="Helical" evidence="8">
    <location>
        <begin position="239"/>
        <end position="260"/>
    </location>
</feature>
<dbReference type="Gene3D" id="1.20.1250.20">
    <property type="entry name" value="MFS general substrate transporter like domains"/>
    <property type="match status" value="2"/>
</dbReference>
<dbReference type="InterPro" id="IPR036259">
    <property type="entry name" value="MFS_trans_sf"/>
</dbReference>
<evidence type="ECO:0000256" key="5">
    <source>
        <dbReference type="ARBA" id="ARBA00022692"/>
    </source>
</evidence>
<dbReference type="RefSeq" id="WP_268044639.1">
    <property type="nucleotide sequence ID" value="NZ_CP104064.1"/>
</dbReference>
<feature type="transmembrane region" description="Helical" evidence="8">
    <location>
        <begin position="132"/>
        <end position="150"/>
    </location>
</feature>
<feature type="transmembrane region" description="Helical" evidence="8">
    <location>
        <begin position="73"/>
        <end position="90"/>
    </location>
</feature>
<keyword evidence="6 8" id="KW-1133">Transmembrane helix</keyword>
<keyword evidence="11" id="KW-1185">Reference proteome</keyword>
<evidence type="ECO:0000256" key="7">
    <source>
        <dbReference type="ARBA" id="ARBA00023136"/>
    </source>
</evidence>
<dbReference type="SUPFAM" id="SSF103473">
    <property type="entry name" value="MFS general substrate transporter"/>
    <property type="match status" value="1"/>
</dbReference>
<gene>
    <name evidence="10" type="ORF">NZD86_01160</name>
</gene>
<feature type="transmembrane region" description="Helical" evidence="8">
    <location>
        <begin position="207"/>
        <end position="233"/>
    </location>
</feature>
<evidence type="ECO:0000256" key="1">
    <source>
        <dbReference type="ARBA" id="ARBA00004429"/>
    </source>
</evidence>
<dbReference type="PIRSF" id="PIRSF004925">
    <property type="entry name" value="HcaT"/>
    <property type="match status" value="1"/>
</dbReference>
<dbReference type="InterPro" id="IPR020846">
    <property type="entry name" value="MFS_dom"/>
</dbReference>
<feature type="transmembrane region" description="Helical" evidence="8">
    <location>
        <begin position="272"/>
        <end position="289"/>
    </location>
</feature>
<dbReference type="EMBL" id="CP104064">
    <property type="protein sequence ID" value="WAH37189.1"/>
    <property type="molecule type" value="Genomic_DNA"/>
</dbReference>
<keyword evidence="7 8" id="KW-0472">Membrane</keyword>
<feature type="transmembrane region" description="Helical" evidence="8">
    <location>
        <begin position="43"/>
        <end position="61"/>
    </location>
</feature>
<dbReference type="Proteomes" id="UP001164803">
    <property type="component" value="Chromosome"/>
</dbReference>
<reference evidence="10" key="1">
    <citation type="submission" date="2022-08" db="EMBL/GenBank/DDBJ databases">
        <title>Alicyclobacillus dauci DSM2870, complete genome.</title>
        <authorList>
            <person name="Wang Q."/>
            <person name="Cai R."/>
            <person name="Wang Z."/>
        </authorList>
    </citation>
    <scope>NUCLEOTIDE SEQUENCE</scope>
    <source>
        <strain evidence="10">DSM 28700</strain>
    </source>
</reference>
<keyword evidence="2" id="KW-0813">Transport</keyword>
<evidence type="ECO:0000313" key="11">
    <source>
        <dbReference type="Proteomes" id="UP001164803"/>
    </source>
</evidence>
<feature type="domain" description="Major facilitator superfamily (MFS) profile" evidence="9">
    <location>
        <begin position="206"/>
        <end position="403"/>
    </location>
</feature>
<evidence type="ECO:0000256" key="3">
    <source>
        <dbReference type="ARBA" id="ARBA00022475"/>
    </source>
</evidence>
<feature type="transmembrane region" description="Helical" evidence="8">
    <location>
        <begin position="156"/>
        <end position="175"/>
    </location>
</feature>
<feature type="transmembrane region" description="Helical" evidence="8">
    <location>
        <begin position="301"/>
        <end position="321"/>
    </location>
</feature>
<organism evidence="10 11">
    <name type="scientific">Alicyclobacillus dauci</name>
    <dbReference type="NCBI Taxonomy" id="1475485"/>
    <lineage>
        <taxon>Bacteria</taxon>
        <taxon>Bacillati</taxon>
        <taxon>Bacillota</taxon>
        <taxon>Bacilli</taxon>
        <taxon>Bacillales</taxon>
        <taxon>Alicyclobacillaceae</taxon>
        <taxon>Alicyclobacillus</taxon>
    </lineage>
</organism>
<evidence type="ECO:0000256" key="8">
    <source>
        <dbReference type="SAM" id="Phobius"/>
    </source>
</evidence>
<dbReference type="PANTHER" id="PTHR23522">
    <property type="entry name" value="BLL5896 PROTEIN"/>
    <property type="match status" value="1"/>
</dbReference>
<sequence>MKPSSYIRMSVYYLLFYTTVAVFAPYFNLYLTTRGLSSSQVGIVLAVMPLVGLVVQPMWGIFTDWFRWRKGTVYVGLIVCPLLVLTFPLLHGFFPYVVVAALIAAFQTGLIPVMDSMTVFNAGARNYGKVRLFGSLGYAITVGIAGRLYHEGNVSTIVPLYVIAAAMALVGLLLYPKADMEAPVTVSGKRTLSPFSGIGKLVQNRRFVWLLVFTLLVSISTQMNSNFFTLYYSGLHRPLGLLGLIYSFGAFSELPFFFISGRWIERYGAERMMLLASSVFLFRWLILAFGPPTWVLFCLQLLHGLSFGISFAAGVAVASQFSEVSNRTTAQTVYSAVNVGLAAMIASALGGVVLQAFGPRTLYACSTVVSAVGVLGMIGLLRVMRKHGQFDNAPSVQAAETRD</sequence>
<feature type="transmembrane region" description="Helical" evidence="8">
    <location>
        <begin position="333"/>
        <end position="355"/>
    </location>
</feature>
<protein>
    <submittedName>
        <fullName evidence="10">MFS transporter</fullName>
    </submittedName>
</protein>
<evidence type="ECO:0000256" key="2">
    <source>
        <dbReference type="ARBA" id="ARBA00022448"/>
    </source>
</evidence>
<dbReference type="Pfam" id="PF12832">
    <property type="entry name" value="MFS_1_like"/>
    <property type="match status" value="1"/>
</dbReference>
<feature type="transmembrane region" description="Helical" evidence="8">
    <location>
        <begin position="12"/>
        <end position="31"/>
    </location>
</feature>
<keyword evidence="3" id="KW-1003">Cell membrane</keyword>
<comment type="subcellular location">
    <subcellularLocation>
        <location evidence="1">Cell inner membrane</location>
        <topology evidence="1">Multi-pass membrane protein</topology>
    </subcellularLocation>
</comment>
<keyword evidence="5 8" id="KW-0812">Transmembrane</keyword>
<keyword evidence="4" id="KW-0997">Cell inner membrane</keyword>
<dbReference type="PROSITE" id="PS50850">
    <property type="entry name" value="MFS"/>
    <property type="match status" value="1"/>
</dbReference>
<dbReference type="PANTHER" id="PTHR23522:SF10">
    <property type="entry name" value="3-PHENYLPROPIONIC ACID TRANSPORTER-RELATED"/>
    <property type="match status" value="1"/>
</dbReference>